<dbReference type="PANTHER" id="PTHR28037:SF1">
    <property type="entry name" value="ALCOHOL O-ACETYLTRANSFERASE 1-RELATED"/>
    <property type="match status" value="1"/>
</dbReference>
<protein>
    <recommendedName>
        <fullName evidence="3">Condensation domain-containing protein</fullName>
    </recommendedName>
</protein>
<keyword evidence="2" id="KW-1185">Reference proteome</keyword>
<dbReference type="AlphaFoldDB" id="A0A371JZZ6"/>
<dbReference type="EMBL" id="QTSU01000002">
    <property type="protein sequence ID" value="RDZ27246.1"/>
    <property type="molecule type" value="Genomic_DNA"/>
</dbReference>
<comment type="caution">
    <text evidence="1">The sequence shown here is derived from an EMBL/GenBank/DDBJ whole genome shotgun (WGS) entry which is preliminary data.</text>
</comment>
<gene>
    <name evidence="1" type="ORF">DX914_13440</name>
</gene>
<accession>A0A371JZZ6</accession>
<dbReference type="InterPro" id="IPR052058">
    <property type="entry name" value="Alcohol_O-acetyltransferase"/>
</dbReference>
<name>A0A371JZZ6_9GAMM</name>
<proteinExistence type="predicted"/>
<dbReference type="Proteomes" id="UP000264492">
    <property type="component" value="Unassembled WGS sequence"/>
</dbReference>
<evidence type="ECO:0000313" key="1">
    <source>
        <dbReference type="EMBL" id="RDZ27246.1"/>
    </source>
</evidence>
<reference evidence="1 2" key="1">
    <citation type="submission" date="2018-08" db="EMBL/GenBank/DDBJ databases">
        <title>Lysobacter sp. zong2l5, whole genome shotgun sequence.</title>
        <authorList>
            <person name="Zhang X."/>
            <person name="Feng G."/>
            <person name="Zhu H."/>
        </authorList>
    </citation>
    <scope>NUCLEOTIDE SEQUENCE [LARGE SCALE GENOMIC DNA]</scope>
    <source>
        <strain evidence="2">zong2l5</strain>
    </source>
</reference>
<sequence>MSRRLSTIEHLIDGSIVYAIRIEGRIDEARLRLALSRVQAKHPALRATLRSQRGGLHYVDDGAGAVPLRIQPLRGRDDAREEAQRELLRPYPEGQPQLRVVWLRGIERSELLFVASHRICDGMSLLIVARETLRALYDDAPLTPYSPISAADIVGDYRPAHPWRRRWLARAIGLLLRLLPPLAPPQNREHHLEWNAGAVLSSALRLRCKREGVSVHAALLVALDRALLAALGRDSLPAWIESPMDGRRGRIAALADDRLFYGGGGLKYRTGESPETDYWDQVRAAHRSLQEQIERETSEIPSRYHFCELIRPPAPSQLNALVRLGNSLGLNGSWNRFTLSNLGALELLDDQAPLRLDDFRLYVHSRTVRALGLIVYALHGQLRFYLMADEHCLNPDRLLALREALMAELREQLGQTERVAPMPAEAPALVG</sequence>
<dbReference type="RefSeq" id="WP_115859622.1">
    <property type="nucleotide sequence ID" value="NZ_QTSU01000002.1"/>
</dbReference>
<dbReference type="PANTHER" id="PTHR28037">
    <property type="entry name" value="ALCOHOL O-ACETYLTRANSFERASE 1-RELATED"/>
    <property type="match status" value="1"/>
</dbReference>
<dbReference type="InterPro" id="IPR023213">
    <property type="entry name" value="CAT-like_dom_sf"/>
</dbReference>
<organism evidence="1 2">
    <name type="scientific">Lysobacter silvisoli</name>
    <dbReference type="NCBI Taxonomy" id="2293254"/>
    <lineage>
        <taxon>Bacteria</taxon>
        <taxon>Pseudomonadati</taxon>
        <taxon>Pseudomonadota</taxon>
        <taxon>Gammaproteobacteria</taxon>
        <taxon>Lysobacterales</taxon>
        <taxon>Lysobacteraceae</taxon>
        <taxon>Lysobacter</taxon>
    </lineage>
</organism>
<evidence type="ECO:0008006" key="3">
    <source>
        <dbReference type="Google" id="ProtNLM"/>
    </source>
</evidence>
<dbReference type="OrthoDB" id="105616at2"/>
<dbReference type="Gene3D" id="3.30.559.10">
    <property type="entry name" value="Chloramphenicol acetyltransferase-like domain"/>
    <property type="match status" value="1"/>
</dbReference>
<dbReference type="SUPFAM" id="SSF52777">
    <property type="entry name" value="CoA-dependent acyltransferases"/>
    <property type="match status" value="2"/>
</dbReference>
<evidence type="ECO:0000313" key="2">
    <source>
        <dbReference type="Proteomes" id="UP000264492"/>
    </source>
</evidence>